<reference evidence="3" key="3">
    <citation type="submission" date="2022-12" db="EMBL/GenBank/DDBJ databases">
        <title>Development of a Multilocus Sequence Typing Scheme for Bacteroides fragilis Based on Whole Genome Sequencing Data and Clinical Application.</title>
        <authorList>
            <person name="Nielsen F.D."/>
            <person name="Justesen U.S."/>
        </authorList>
    </citation>
    <scope>NUCLEOTIDE SEQUENCE</scope>
    <source>
        <strain evidence="4">BF_AM_ODE_DK_2015_4</strain>
        <strain evidence="3">BF_BC_ODE_DK_2015_2</strain>
    </source>
</reference>
<evidence type="ECO:0000313" key="3">
    <source>
        <dbReference type="EMBL" id="MCZ2655306.1"/>
    </source>
</evidence>
<organism evidence="2">
    <name type="scientific">Bacteroides fragilis</name>
    <dbReference type="NCBI Taxonomy" id="817"/>
    <lineage>
        <taxon>Bacteria</taxon>
        <taxon>Pseudomonadati</taxon>
        <taxon>Bacteroidota</taxon>
        <taxon>Bacteroidia</taxon>
        <taxon>Bacteroidales</taxon>
        <taxon>Bacteroidaceae</taxon>
        <taxon>Bacteroides</taxon>
    </lineage>
</organism>
<dbReference type="AlphaFoldDB" id="A0A0I9S710"/>
<evidence type="ECO:0000313" key="2">
    <source>
        <dbReference type="EMBL" id="KFX73557.1"/>
    </source>
</evidence>
<comment type="caution">
    <text evidence="2">The sequence shown here is derived from an EMBL/GenBank/DDBJ whole genome shotgun (WGS) entry which is preliminary data.</text>
</comment>
<dbReference type="PATRIC" id="fig|817.53.peg.3614"/>
<dbReference type="EMBL" id="JAPTZU010000016">
    <property type="protein sequence ID" value="MCZ2689634.1"/>
    <property type="molecule type" value="Genomic_DNA"/>
</dbReference>
<accession>A0A0I9S710</accession>
<reference evidence="2" key="2">
    <citation type="submission" date="2014-07" db="EMBL/GenBank/DDBJ databases">
        <title>Genetics and epidemiology of antimicrobial resistance in B. fragilis group.</title>
        <authorList>
            <person name="Sydenham T.V."/>
            <person name="Hasman H."/>
            <person name="Kemp M."/>
            <person name="Justesen U.S."/>
        </authorList>
    </citation>
    <scope>NUCLEOTIDE SEQUENCE [LARGE SCALE GENOMIC DNA]</scope>
    <source>
        <strain evidence="2">DCMOUH0018B</strain>
    </source>
</reference>
<gene>
    <name evidence="2" type="ORF">EE52_0217530</name>
    <name evidence="3" type="ORF">O1422_14145</name>
    <name evidence="4" type="ORF">O1433_19225</name>
</gene>
<dbReference type="Proteomes" id="UP001075704">
    <property type="component" value="Unassembled WGS sequence"/>
</dbReference>
<feature type="transmembrane region" description="Helical" evidence="1">
    <location>
        <begin position="754"/>
        <end position="772"/>
    </location>
</feature>
<feature type="transmembrane region" description="Helical" evidence="1">
    <location>
        <begin position="802"/>
        <end position="822"/>
    </location>
</feature>
<keyword evidence="1" id="KW-0472">Membrane</keyword>
<keyword evidence="1" id="KW-0812">Transmembrane</keyword>
<sequence>MDTHNCRTPFDQIEKSLYNNEAKNAIFSPVQLILNAGKDPKGHFTSKFLTQVEKAFKEHILYLSEVSIKADDDEIKKELEELHFSRKNDENSLLEYLEQNITKFYLLIDEDSEKLKGDALWATLFVWMDTEYTCPIFANQSLNIFTLFTLSVLKAEYLYDDYLSNKRIDPLRQHIRNNYKMHKDKIVLMFIARSDANYYLRNIENLCDLYFKFNRKIDNVIDYKNNATLHLMKVEEAADEMSKYQMGIGKLTYEPDDLAILLEISSIYPYLFLYILEMTYIDHNFIIGKKELEALLTLRTIIKQVYSFFDNDSKLPLNLIDKSIRTNFLHVLQLVDFKNDFLIYKTINSDKSNLLDDYTFIGGHNTINFRVDELYSKKDCDTFTKRDTLDVNMLLNKYCDTASNDLLKEARVYNQLLKKEKIYLDNEPTLRGYERHFCKVIYHKEAEKIAKHFEQIPLAYKAQKEDIPIDYKDISSYNRKIAQHAKVQFVKYGKYIKRLEGLKNASLDAKFEYLRELNMLLKTDIEVYSCSFIIKHTDFVLNALNALCDKNNYNSFGFTLRMEIEALLDIFSRLLKSIENNTYCMNFASLYQDCFFNFTWKDTSDNRFLSITRQEYHTKDIIEKEGDYVEVVQSNVIENLKADLFTSKLNKETIFIASTWLRPVGKEELKNKFENFKFLKNNYIAHFYSLYFSHYENKNKLQEKKFDELFKEFNEKAEETKRNMVQTLGIFAAFLALATTSIGALGASENPIDYLRVIFSITFCLGIFVLMLNHVFPQKEIVTEDTRTEDGKEKAKKKWNIWFNKVTILYWVLFIVLIMIFIL</sequence>
<dbReference type="EMBL" id="JMZZ02000217">
    <property type="protein sequence ID" value="KFX73557.1"/>
    <property type="molecule type" value="Genomic_DNA"/>
</dbReference>
<dbReference type="RefSeq" id="WP_005821271.1">
    <property type="nucleotide sequence ID" value="NZ_CAEUHN010000023.1"/>
</dbReference>
<feature type="transmembrane region" description="Helical" evidence="1">
    <location>
        <begin position="728"/>
        <end position="748"/>
    </location>
</feature>
<evidence type="ECO:0000256" key="1">
    <source>
        <dbReference type="SAM" id="Phobius"/>
    </source>
</evidence>
<evidence type="ECO:0008006" key="5">
    <source>
        <dbReference type="Google" id="ProtNLM"/>
    </source>
</evidence>
<reference evidence="2" key="1">
    <citation type="book" date="2014" name="THE 24TH EUROPEAN CONGRESS OF CLINICAL MICROBIOLOGY AND INFECTIOUS DISEASES" publisher="ECCMID 2014" city="Barcelona, Spain">
        <title>Identification of resistance genes in three multidrug-resistant Bacteroides fragilis isolates by whole genome sequencing.</title>
        <editorList>
            <person name="Unknown"/>
            <person name="A."/>
        </editorList>
        <authorList>
            <person name="Sydenham T.V."/>
            <person name="Hasman H."/>
            <person name="Wang M."/>
            <person name="Soki J."/>
            <person name="Nagy E."/>
            <person name="Justesen U.S."/>
        </authorList>
    </citation>
    <scope>NUCLEOTIDE SEQUENCE</scope>
    <source>
        <strain evidence="2">DCMOUH0018B</strain>
    </source>
</reference>
<keyword evidence="1" id="KW-1133">Transmembrane helix</keyword>
<protein>
    <recommendedName>
        <fullName evidence="5">Transmembrane protein</fullName>
    </recommendedName>
</protein>
<name>A0A0I9S710_BACFG</name>
<dbReference type="Proteomes" id="UP001079672">
    <property type="component" value="Unassembled WGS sequence"/>
</dbReference>
<evidence type="ECO:0000313" key="4">
    <source>
        <dbReference type="EMBL" id="MCZ2689634.1"/>
    </source>
</evidence>
<dbReference type="EMBL" id="JAPUAC010000011">
    <property type="protein sequence ID" value="MCZ2655306.1"/>
    <property type="molecule type" value="Genomic_DNA"/>
</dbReference>
<proteinExistence type="predicted"/>